<name>A0A1F7VFD5_9BACT</name>
<dbReference type="AlphaFoldDB" id="A0A1F7VFD5"/>
<evidence type="ECO:0008006" key="3">
    <source>
        <dbReference type="Google" id="ProtNLM"/>
    </source>
</evidence>
<reference evidence="1 2" key="1">
    <citation type="journal article" date="2016" name="Nat. Commun.">
        <title>Thousands of microbial genomes shed light on interconnected biogeochemical processes in an aquifer system.</title>
        <authorList>
            <person name="Anantharaman K."/>
            <person name="Brown C.T."/>
            <person name="Hug L.A."/>
            <person name="Sharon I."/>
            <person name="Castelle C.J."/>
            <person name="Probst A.J."/>
            <person name="Thomas B.C."/>
            <person name="Singh A."/>
            <person name="Wilkins M.J."/>
            <person name="Karaoz U."/>
            <person name="Brodie E.L."/>
            <person name="Williams K.H."/>
            <person name="Hubbard S.S."/>
            <person name="Banfield J.F."/>
        </authorList>
    </citation>
    <scope>NUCLEOTIDE SEQUENCE [LARGE SCALE GENOMIC DNA]</scope>
</reference>
<evidence type="ECO:0000313" key="2">
    <source>
        <dbReference type="Proteomes" id="UP000176678"/>
    </source>
</evidence>
<dbReference type="Pfam" id="PF13489">
    <property type="entry name" value="Methyltransf_23"/>
    <property type="match status" value="1"/>
</dbReference>
<dbReference type="STRING" id="1802410.A3H75_00545"/>
<dbReference type="Gene3D" id="3.40.50.150">
    <property type="entry name" value="Vaccinia Virus protein VP39"/>
    <property type="match status" value="1"/>
</dbReference>
<organism evidence="1 2">
    <name type="scientific">Candidatus Uhrbacteria bacterium RIFCSPLOWO2_02_FULL_51_9</name>
    <dbReference type="NCBI Taxonomy" id="1802410"/>
    <lineage>
        <taxon>Bacteria</taxon>
        <taxon>Candidatus Uhriibacteriota</taxon>
    </lineage>
</organism>
<sequence>MHLREAKCAICGGLGDAQEIYPAALSGITLDEHAFTARRIDNAAKIHFRMVRCNICGLVRSDPRIDTAKIEELYRGSHFIYADETRNLSRTYGHYLSRVNRHVSTKGRLLDIGCGNGFFLEEARRQGYQEVFGVEPSPEAAAQAPEAIRQHITVSMFRPDLFPEQFFDVICFFQTLDHLEDPARVIADCFSLLKPGGVVFAINHNVRSISARALGEHSPIIDVGHTYLYDKKTIKKLFEKNHFTALDVWSSLNVISLEYLLSLMPIRPVALKDRLIALVRFLRVNRVPLIIPLGNLGIIARRDV</sequence>
<dbReference type="CDD" id="cd02440">
    <property type="entry name" value="AdoMet_MTases"/>
    <property type="match status" value="1"/>
</dbReference>
<dbReference type="Proteomes" id="UP000176678">
    <property type="component" value="Unassembled WGS sequence"/>
</dbReference>
<dbReference type="InterPro" id="IPR029063">
    <property type="entry name" value="SAM-dependent_MTases_sf"/>
</dbReference>
<comment type="caution">
    <text evidence="1">The sequence shown here is derived from an EMBL/GenBank/DDBJ whole genome shotgun (WGS) entry which is preliminary data.</text>
</comment>
<dbReference type="PANTHER" id="PTHR43861">
    <property type="entry name" value="TRANS-ACONITATE 2-METHYLTRANSFERASE-RELATED"/>
    <property type="match status" value="1"/>
</dbReference>
<protein>
    <recommendedName>
        <fullName evidence="3">Methyltransferase type 11 domain-containing protein</fullName>
    </recommendedName>
</protein>
<dbReference type="EMBL" id="MGES01000031">
    <property type="protein sequence ID" value="OGL88714.1"/>
    <property type="molecule type" value="Genomic_DNA"/>
</dbReference>
<accession>A0A1F7VFD5</accession>
<proteinExistence type="predicted"/>
<dbReference type="SUPFAM" id="SSF53335">
    <property type="entry name" value="S-adenosyl-L-methionine-dependent methyltransferases"/>
    <property type="match status" value="1"/>
</dbReference>
<evidence type="ECO:0000313" key="1">
    <source>
        <dbReference type="EMBL" id="OGL88714.1"/>
    </source>
</evidence>
<gene>
    <name evidence="1" type="ORF">A3H75_00545</name>
</gene>